<organism evidence="10 11">
    <name type="scientific">Candidatus Nomurabacteria bacterium RIFCSPHIGHO2_02_FULL_37_13</name>
    <dbReference type="NCBI Taxonomy" id="1801750"/>
    <lineage>
        <taxon>Bacteria</taxon>
        <taxon>Candidatus Nomuraibacteriota</taxon>
    </lineage>
</organism>
<dbReference type="SUPFAM" id="SSF53671">
    <property type="entry name" value="Aspartate/ornithine carbamoyltransferase"/>
    <property type="match status" value="1"/>
</dbReference>
<feature type="binding site" evidence="7">
    <location>
        <position position="83"/>
    </location>
    <ligand>
        <name>L-aspartate</name>
        <dbReference type="ChEBI" id="CHEBI:29991"/>
    </ligand>
</feature>
<evidence type="ECO:0000259" key="8">
    <source>
        <dbReference type="Pfam" id="PF00185"/>
    </source>
</evidence>
<dbReference type="GO" id="GO:0044205">
    <property type="term" value="P:'de novo' UMP biosynthetic process"/>
    <property type="evidence" value="ECO:0007669"/>
    <property type="project" value="UniProtKB-UniRule"/>
</dbReference>
<name>A0A1F6W4M5_9BACT</name>
<protein>
    <recommendedName>
        <fullName evidence="7">Aspartate carbamoyltransferase</fullName>
        <ecNumber evidence="7">2.1.3.2</ecNumber>
    </recommendedName>
    <alternativeName>
        <fullName evidence="7">Aspartate transcarbamylase</fullName>
        <shortName evidence="7">ATCase</shortName>
    </alternativeName>
</protein>
<feature type="binding site" evidence="7">
    <location>
        <position position="266"/>
    </location>
    <ligand>
        <name>carbamoyl phosphate</name>
        <dbReference type="ChEBI" id="CHEBI:58228"/>
    </ligand>
</feature>
<dbReference type="PRINTS" id="PR00101">
    <property type="entry name" value="ATCASE"/>
</dbReference>
<dbReference type="EC" id="2.1.3.2" evidence="7"/>
<feature type="binding site" evidence="7">
    <location>
        <position position="165"/>
    </location>
    <ligand>
        <name>L-aspartate</name>
        <dbReference type="ChEBI" id="CHEBI:29991"/>
    </ligand>
</feature>
<reference evidence="10 11" key="1">
    <citation type="journal article" date="2016" name="Nat. Commun.">
        <title>Thousands of microbial genomes shed light on interconnected biogeochemical processes in an aquifer system.</title>
        <authorList>
            <person name="Anantharaman K."/>
            <person name="Brown C.T."/>
            <person name="Hug L.A."/>
            <person name="Sharon I."/>
            <person name="Castelle C.J."/>
            <person name="Probst A.J."/>
            <person name="Thomas B.C."/>
            <person name="Singh A."/>
            <person name="Wilkins M.J."/>
            <person name="Karaoz U."/>
            <person name="Brodie E.L."/>
            <person name="Williams K.H."/>
            <person name="Hubbard S.S."/>
            <person name="Banfield J.F."/>
        </authorList>
    </citation>
    <scope>NUCLEOTIDE SEQUENCE [LARGE SCALE GENOMIC DNA]</scope>
</reference>
<dbReference type="GO" id="GO:0006207">
    <property type="term" value="P:'de novo' pyrimidine nucleobase biosynthetic process"/>
    <property type="evidence" value="ECO:0007669"/>
    <property type="project" value="InterPro"/>
</dbReference>
<dbReference type="Gene3D" id="3.40.50.1370">
    <property type="entry name" value="Aspartate/ornithine carbamoyltransferase"/>
    <property type="match status" value="2"/>
</dbReference>
<dbReference type="FunFam" id="3.40.50.1370:FF:000002">
    <property type="entry name" value="Aspartate carbamoyltransferase 2"/>
    <property type="match status" value="1"/>
</dbReference>
<dbReference type="GO" id="GO:0004070">
    <property type="term" value="F:aspartate carbamoyltransferase activity"/>
    <property type="evidence" value="ECO:0007669"/>
    <property type="project" value="UniProtKB-UniRule"/>
</dbReference>
<gene>
    <name evidence="7" type="primary">pyrB</name>
    <name evidence="10" type="ORF">A3B85_01995</name>
</gene>
<dbReference type="HAMAP" id="MF_00001">
    <property type="entry name" value="Asp_carb_tr"/>
    <property type="match status" value="1"/>
</dbReference>
<dbReference type="InterPro" id="IPR006131">
    <property type="entry name" value="Asp_carbamoyltransf_Asp/Orn-bd"/>
</dbReference>
<dbReference type="PROSITE" id="PS00097">
    <property type="entry name" value="CARBAMOYLTRANSFERASE"/>
    <property type="match status" value="1"/>
</dbReference>
<evidence type="ECO:0000313" key="11">
    <source>
        <dbReference type="Proteomes" id="UP000178374"/>
    </source>
</evidence>
<evidence type="ECO:0000256" key="3">
    <source>
        <dbReference type="ARBA" id="ARBA00022679"/>
    </source>
</evidence>
<evidence type="ECO:0000259" key="9">
    <source>
        <dbReference type="Pfam" id="PF02729"/>
    </source>
</evidence>
<evidence type="ECO:0000256" key="4">
    <source>
        <dbReference type="ARBA" id="ARBA00022975"/>
    </source>
</evidence>
<dbReference type="PANTHER" id="PTHR45753:SF6">
    <property type="entry name" value="ASPARTATE CARBAMOYLTRANSFERASE"/>
    <property type="match status" value="1"/>
</dbReference>
<dbReference type="UniPathway" id="UPA00070">
    <property type="reaction ID" value="UER00116"/>
</dbReference>
<dbReference type="GO" id="GO:0006520">
    <property type="term" value="P:amino acid metabolic process"/>
    <property type="evidence" value="ECO:0007669"/>
    <property type="project" value="InterPro"/>
</dbReference>
<dbReference type="GO" id="GO:0016597">
    <property type="term" value="F:amino acid binding"/>
    <property type="evidence" value="ECO:0007669"/>
    <property type="project" value="InterPro"/>
</dbReference>
<dbReference type="STRING" id="1801750.A3B85_01995"/>
<comment type="similarity">
    <text evidence="2 7">Belongs to the aspartate/ornithine carbamoyltransferase superfamily. ATCase family.</text>
</comment>
<dbReference type="PRINTS" id="PR00100">
    <property type="entry name" value="AOTCASE"/>
</dbReference>
<evidence type="ECO:0000256" key="6">
    <source>
        <dbReference type="ARBA" id="ARBA00048859"/>
    </source>
</evidence>
<dbReference type="NCBIfam" id="NF002032">
    <property type="entry name" value="PRK00856.1"/>
    <property type="match status" value="1"/>
</dbReference>
<feature type="binding site" evidence="7">
    <location>
        <position position="267"/>
    </location>
    <ligand>
        <name>carbamoyl phosphate</name>
        <dbReference type="ChEBI" id="CHEBI:58228"/>
    </ligand>
</feature>
<dbReference type="Proteomes" id="UP000178374">
    <property type="component" value="Unassembled WGS sequence"/>
</dbReference>
<feature type="binding site" evidence="7">
    <location>
        <position position="227"/>
    </location>
    <ligand>
        <name>L-aspartate</name>
        <dbReference type="ChEBI" id="CHEBI:29991"/>
    </ligand>
</feature>
<feature type="domain" description="Aspartate/ornithine carbamoyltransferase Asp/Orn-binding" evidence="8">
    <location>
        <begin position="152"/>
        <end position="301"/>
    </location>
</feature>
<keyword evidence="3 7" id="KW-0808">Transferase</keyword>
<evidence type="ECO:0000256" key="1">
    <source>
        <dbReference type="ARBA" id="ARBA00004852"/>
    </source>
</evidence>
<dbReference type="Pfam" id="PF02729">
    <property type="entry name" value="OTCace_N"/>
    <property type="match status" value="1"/>
</dbReference>
<dbReference type="InterPro" id="IPR006130">
    <property type="entry name" value="Asp/Orn_carbamoylTrfase"/>
</dbReference>
<dbReference type="NCBIfam" id="TIGR00670">
    <property type="entry name" value="asp_carb_tr"/>
    <property type="match status" value="1"/>
</dbReference>
<dbReference type="AlphaFoldDB" id="A0A1F6W4M5"/>
<dbReference type="InterPro" id="IPR002082">
    <property type="entry name" value="Asp_carbamoyltransf"/>
</dbReference>
<feature type="domain" description="Aspartate/ornithine carbamoyltransferase carbamoyl-P binding" evidence="9">
    <location>
        <begin position="2"/>
        <end position="144"/>
    </location>
</feature>
<evidence type="ECO:0000256" key="7">
    <source>
        <dbReference type="HAMAP-Rule" id="MF_00001"/>
    </source>
</evidence>
<keyword evidence="4 7" id="KW-0665">Pyrimidine biosynthesis</keyword>
<feature type="binding site" evidence="7">
    <location>
        <position position="104"/>
    </location>
    <ligand>
        <name>carbamoyl phosphate</name>
        <dbReference type="ChEBI" id="CHEBI:58228"/>
    </ligand>
</feature>
<accession>A0A1F6W4M5</accession>
<dbReference type="EMBL" id="MFUA01000017">
    <property type="protein sequence ID" value="OGI76863.1"/>
    <property type="molecule type" value="Genomic_DNA"/>
</dbReference>
<comment type="function">
    <text evidence="5 7">Catalyzes the condensation of carbamoyl phosphate and aspartate to form carbamoyl aspartate and inorganic phosphate, the committed step in the de novo pyrimidine nucleotide biosynthesis pathway.</text>
</comment>
<comment type="caution">
    <text evidence="10">The sequence shown here is derived from an EMBL/GenBank/DDBJ whole genome shotgun (WGS) entry which is preliminary data.</text>
</comment>
<evidence type="ECO:0000313" key="10">
    <source>
        <dbReference type="EMBL" id="OGI76863.1"/>
    </source>
</evidence>
<evidence type="ECO:0000256" key="2">
    <source>
        <dbReference type="ARBA" id="ARBA00008896"/>
    </source>
</evidence>
<feature type="binding site" evidence="7">
    <location>
        <position position="132"/>
    </location>
    <ligand>
        <name>carbamoyl phosphate</name>
        <dbReference type="ChEBI" id="CHEBI:58228"/>
    </ligand>
</feature>
<dbReference type="PANTHER" id="PTHR45753">
    <property type="entry name" value="ORNITHINE CARBAMOYLTRANSFERASE, MITOCHONDRIAL"/>
    <property type="match status" value="1"/>
</dbReference>
<dbReference type="InterPro" id="IPR036901">
    <property type="entry name" value="Asp/Orn_carbamoylTrfase_sf"/>
</dbReference>
<comment type="subunit">
    <text evidence="7">Heterododecamer (2C3:3R2) of six catalytic PyrB chains organized as two trimers (C3), and six regulatory PyrI chains organized as three dimers (R2).</text>
</comment>
<sequence>MKHILSANQFNKNDLEKILKRASVMEKQCKSDKIKKLLINKIVACIFFEPSTRTRLSFETAALKLGAQVISTENAMENSSVYKGETIEDMTRMLCCYADAIVIRHPKTGITEIASKVSTKPIINAGDGANQHPTQGFLDLYTIKKEHGRLDNLTIAFGGDLLYSRTLRSLLPFLRFYKNNKFYFISPKELELPREFIKELKNDGVFFEELRSLENALPKLDVLYMTRVQKERFANNSDYEKVKNLFILKFKHLKNLKKNAIIMHPLPKINEIEKDVDNDPRAAYFRQAQNGLYVRMALLLYALGL</sequence>
<proteinExistence type="inferred from homology"/>
<evidence type="ECO:0000256" key="5">
    <source>
        <dbReference type="ARBA" id="ARBA00043884"/>
    </source>
</evidence>
<comment type="catalytic activity">
    <reaction evidence="6 7">
        <text>carbamoyl phosphate + L-aspartate = N-carbamoyl-L-aspartate + phosphate + H(+)</text>
        <dbReference type="Rhea" id="RHEA:20013"/>
        <dbReference type="ChEBI" id="CHEBI:15378"/>
        <dbReference type="ChEBI" id="CHEBI:29991"/>
        <dbReference type="ChEBI" id="CHEBI:32814"/>
        <dbReference type="ChEBI" id="CHEBI:43474"/>
        <dbReference type="ChEBI" id="CHEBI:58228"/>
        <dbReference type="EC" id="2.1.3.2"/>
    </reaction>
</comment>
<feature type="binding site" evidence="7">
    <location>
        <position position="53"/>
    </location>
    <ligand>
        <name>carbamoyl phosphate</name>
        <dbReference type="ChEBI" id="CHEBI:58228"/>
    </ligand>
</feature>
<dbReference type="Pfam" id="PF00185">
    <property type="entry name" value="OTCace"/>
    <property type="match status" value="1"/>
</dbReference>
<feature type="binding site" evidence="7">
    <location>
        <position position="135"/>
    </location>
    <ligand>
        <name>carbamoyl phosphate</name>
        <dbReference type="ChEBI" id="CHEBI:58228"/>
    </ligand>
</feature>
<dbReference type="InterPro" id="IPR006132">
    <property type="entry name" value="Asp/Orn_carbamoyltranf_P-bd"/>
</dbReference>
<comment type="pathway">
    <text evidence="1 7">Pyrimidine metabolism; UMP biosynthesis via de novo pathway; (S)-dihydroorotate from bicarbonate: step 2/3.</text>
</comment>
<feature type="binding site" evidence="7">
    <location>
        <position position="54"/>
    </location>
    <ligand>
        <name>carbamoyl phosphate</name>
        <dbReference type="ChEBI" id="CHEBI:58228"/>
    </ligand>
</feature>